<evidence type="ECO:0000313" key="8">
    <source>
        <dbReference type="EMBL" id="NYZ20629.1"/>
    </source>
</evidence>
<reference evidence="8 9" key="1">
    <citation type="submission" date="2020-05" db="EMBL/GenBank/DDBJ databases">
        <title>Azospirillum oleiclasticum sp. nov, a nitrogen-fixing and heavy crude oil-emulsifying bacterium isolated from the crude oil of Yumen Oilfield.</title>
        <authorList>
            <person name="Wu D."/>
            <person name="Cai M."/>
            <person name="Zhang X."/>
        </authorList>
    </citation>
    <scope>NUCLEOTIDE SEQUENCE [LARGE SCALE GENOMIC DNA]</scope>
    <source>
        <strain evidence="8 9">ROY-1-1-2</strain>
    </source>
</reference>
<dbReference type="Proteomes" id="UP000584642">
    <property type="component" value="Unassembled WGS sequence"/>
</dbReference>
<accession>A0ABX2TC71</accession>
<evidence type="ECO:0000313" key="9">
    <source>
        <dbReference type="Proteomes" id="UP000584642"/>
    </source>
</evidence>
<evidence type="ECO:0000256" key="2">
    <source>
        <dbReference type="ARBA" id="ARBA00022475"/>
    </source>
</evidence>
<comment type="caution">
    <text evidence="8">The sequence shown here is derived from an EMBL/GenBank/DDBJ whole genome shotgun (WGS) entry which is preliminary data.</text>
</comment>
<evidence type="ECO:0000256" key="3">
    <source>
        <dbReference type="ARBA" id="ARBA00022692"/>
    </source>
</evidence>
<dbReference type="InterPro" id="IPR036259">
    <property type="entry name" value="MFS_trans_sf"/>
</dbReference>
<evidence type="ECO:0000256" key="1">
    <source>
        <dbReference type="ARBA" id="ARBA00004651"/>
    </source>
</evidence>
<keyword evidence="3 6" id="KW-0812">Transmembrane</keyword>
<feature type="transmembrane region" description="Helical" evidence="6">
    <location>
        <begin position="76"/>
        <end position="95"/>
    </location>
</feature>
<dbReference type="RefSeq" id="WP_180282394.1">
    <property type="nucleotide sequence ID" value="NZ_JABFDB010000008.1"/>
</dbReference>
<dbReference type="Gene3D" id="1.20.1250.20">
    <property type="entry name" value="MFS general substrate transporter like domains"/>
    <property type="match status" value="1"/>
</dbReference>
<dbReference type="PANTHER" id="PTHR43124">
    <property type="entry name" value="PURINE EFFLUX PUMP PBUE"/>
    <property type="match status" value="1"/>
</dbReference>
<organism evidence="8 9">
    <name type="scientific">Azospirillum oleiclasticum</name>
    <dbReference type="NCBI Taxonomy" id="2735135"/>
    <lineage>
        <taxon>Bacteria</taxon>
        <taxon>Pseudomonadati</taxon>
        <taxon>Pseudomonadota</taxon>
        <taxon>Alphaproteobacteria</taxon>
        <taxon>Rhodospirillales</taxon>
        <taxon>Azospirillaceae</taxon>
        <taxon>Azospirillum</taxon>
    </lineage>
</organism>
<dbReference type="Pfam" id="PF07690">
    <property type="entry name" value="MFS_1"/>
    <property type="match status" value="1"/>
</dbReference>
<feature type="transmembrane region" description="Helical" evidence="6">
    <location>
        <begin position="216"/>
        <end position="240"/>
    </location>
</feature>
<dbReference type="EMBL" id="JABFDB010000008">
    <property type="protein sequence ID" value="NYZ20629.1"/>
    <property type="molecule type" value="Genomic_DNA"/>
</dbReference>
<dbReference type="SUPFAM" id="SSF103473">
    <property type="entry name" value="MFS general substrate transporter"/>
    <property type="match status" value="1"/>
</dbReference>
<feature type="transmembrane region" description="Helical" evidence="6">
    <location>
        <begin position="282"/>
        <end position="301"/>
    </location>
</feature>
<keyword evidence="4 6" id="KW-1133">Transmembrane helix</keyword>
<feature type="transmembrane region" description="Helical" evidence="6">
    <location>
        <begin position="252"/>
        <end position="270"/>
    </location>
</feature>
<dbReference type="InterPro" id="IPR011701">
    <property type="entry name" value="MFS"/>
</dbReference>
<evidence type="ECO:0000259" key="7">
    <source>
        <dbReference type="PROSITE" id="PS50850"/>
    </source>
</evidence>
<sequence length="401" mass="41413">MPPHPSPRTLVTVLLLAEVLGMMGTMTVPALLPVFKDDWGLSNTAAGWLSGVVQLGYVAAVLPLLSLTDRLDSRRIYIACTALSAVSCAGFAAFADGFWSAMAWRALGGIGLAGTYMPGLRILNDHTAGHPQQSRYLSFYTATYGIGTALSVALAGLLAEWAHWRWAFWTAAALGGLTVLLALRWVPATRPAAPAGPGAVFDFRPVLRNRAAMGYVLAYAAHCWELFGFRAWLVAFLAFALGAPAGVVPAEAAVLGTVAILLGVPASILGNEAAVRWGRDRFLTAIMLASAALAAVIGFTAGLPFALLALLVMVYGCTVTADSASLTVGLVGAAPGGRRGAAMAIHSLFGFGAAFVAPVAFGLLLDLGGGAASLTGWGVAFAHLGLVVALGPLLLRRMRGA</sequence>
<name>A0ABX2TC71_9PROT</name>
<dbReference type="PROSITE" id="PS50850">
    <property type="entry name" value="MFS"/>
    <property type="match status" value="1"/>
</dbReference>
<gene>
    <name evidence="8" type="ORF">HND93_12985</name>
</gene>
<keyword evidence="5 6" id="KW-0472">Membrane</keyword>
<feature type="domain" description="Major facilitator superfamily (MFS) profile" evidence="7">
    <location>
        <begin position="10"/>
        <end position="401"/>
    </location>
</feature>
<feature type="transmembrane region" description="Helical" evidence="6">
    <location>
        <begin position="343"/>
        <end position="365"/>
    </location>
</feature>
<keyword evidence="2" id="KW-1003">Cell membrane</keyword>
<dbReference type="InterPro" id="IPR020846">
    <property type="entry name" value="MFS_dom"/>
</dbReference>
<protein>
    <submittedName>
        <fullName evidence="8">MFS transporter</fullName>
    </submittedName>
</protein>
<evidence type="ECO:0000256" key="5">
    <source>
        <dbReference type="ARBA" id="ARBA00023136"/>
    </source>
</evidence>
<feature type="transmembrane region" description="Helical" evidence="6">
    <location>
        <begin position="45"/>
        <end position="64"/>
    </location>
</feature>
<evidence type="ECO:0000256" key="4">
    <source>
        <dbReference type="ARBA" id="ARBA00022989"/>
    </source>
</evidence>
<dbReference type="PANTHER" id="PTHR43124:SF3">
    <property type="entry name" value="CHLORAMPHENICOL EFFLUX PUMP RV0191"/>
    <property type="match status" value="1"/>
</dbReference>
<evidence type="ECO:0000256" key="6">
    <source>
        <dbReference type="SAM" id="Phobius"/>
    </source>
</evidence>
<proteinExistence type="predicted"/>
<dbReference type="InterPro" id="IPR050189">
    <property type="entry name" value="MFS_Efflux_Transporters"/>
</dbReference>
<feature type="transmembrane region" description="Helical" evidence="6">
    <location>
        <begin position="136"/>
        <end position="158"/>
    </location>
</feature>
<feature type="transmembrane region" description="Helical" evidence="6">
    <location>
        <begin position="101"/>
        <end position="124"/>
    </location>
</feature>
<keyword evidence="9" id="KW-1185">Reference proteome</keyword>
<feature type="transmembrane region" description="Helical" evidence="6">
    <location>
        <begin position="377"/>
        <end position="395"/>
    </location>
</feature>
<feature type="transmembrane region" description="Helical" evidence="6">
    <location>
        <begin position="307"/>
        <end position="331"/>
    </location>
</feature>
<feature type="transmembrane region" description="Helical" evidence="6">
    <location>
        <begin position="164"/>
        <end position="183"/>
    </location>
</feature>
<comment type="subcellular location">
    <subcellularLocation>
        <location evidence="1">Cell membrane</location>
        <topology evidence="1">Multi-pass membrane protein</topology>
    </subcellularLocation>
</comment>